<reference evidence="2" key="1">
    <citation type="journal article" date="2019" name="Int. J. Syst. Evol. Microbiol.">
        <title>The Global Catalogue of Microorganisms (GCM) 10K type strain sequencing project: providing services to taxonomists for standard genome sequencing and annotation.</title>
        <authorList>
            <consortium name="The Broad Institute Genomics Platform"/>
            <consortium name="The Broad Institute Genome Sequencing Center for Infectious Disease"/>
            <person name="Wu L."/>
            <person name="Ma J."/>
        </authorList>
    </citation>
    <scope>NUCLEOTIDE SEQUENCE [LARGE SCALE GENOMIC DNA]</scope>
    <source>
        <strain evidence="2">CCM 2767</strain>
    </source>
</reference>
<protein>
    <submittedName>
        <fullName evidence="1">Uncharacterized protein</fullName>
    </submittedName>
</protein>
<dbReference type="SUPFAM" id="SSF51735">
    <property type="entry name" value="NAD(P)-binding Rossmann-fold domains"/>
    <property type="match status" value="1"/>
</dbReference>
<name>A0A8J3AUC9_9BURK</name>
<evidence type="ECO:0000313" key="1">
    <source>
        <dbReference type="EMBL" id="GGI21004.1"/>
    </source>
</evidence>
<dbReference type="AlphaFoldDB" id="A0A8J3AUC9"/>
<sequence>MNIASGTYSSGPAFSLIGKNIALAGASTMNGKQAKHALSKQGARVIVLDEPGVADTLEPASCDGLLYCAAPILAPVYKLQDEDIQHLAMKRLVAPAILANNLLRNQILRSGAAIVFEKHCIAHLRTEQGGYYLSMESGIDTLAVTLALEYASMKIRVNTVTTRASGSSKDADAFANASIYLLAPASRWVTGSNMVLTGEPTR</sequence>
<dbReference type="InterPro" id="IPR036291">
    <property type="entry name" value="NAD(P)-bd_dom_sf"/>
</dbReference>
<organism evidence="1 2">
    <name type="scientific">Oxalicibacterium faecigallinarum</name>
    <dbReference type="NCBI Taxonomy" id="573741"/>
    <lineage>
        <taxon>Bacteria</taxon>
        <taxon>Pseudomonadati</taxon>
        <taxon>Pseudomonadota</taxon>
        <taxon>Betaproteobacteria</taxon>
        <taxon>Burkholderiales</taxon>
        <taxon>Oxalobacteraceae</taxon>
        <taxon>Oxalicibacterium</taxon>
    </lineage>
</organism>
<dbReference type="Gene3D" id="3.40.50.720">
    <property type="entry name" value="NAD(P)-binding Rossmann-like Domain"/>
    <property type="match status" value="1"/>
</dbReference>
<dbReference type="EMBL" id="BMDI01000003">
    <property type="protein sequence ID" value="GGI21004.1"/>
    <property type="molecule type" value="Genomic_DNA"/>
</dbReference>
<accession>A0A8J3AUC9</accession>
<keyword evidence="2" id="KW-1185">Reference proteome</keyword>
<evidence type="ECO:0000313" key="2">
    <source>
        <dbReference type="Proteomes" id="UP000642180"/>
    </source>
</evidence>
<proteinExistence type="predicted"/>
<gene>
    <name evidence="1" type="ORF">GCM10008066_26840</name>
</gene>
<dbReference type="Proteomes" id="UP000642180">
    <property type="component" value="Unassembled WGS sequence"/>
</dbReference>
<comment type="caution">
    <text evidence="1">The sequence shown here is derived from an EMBL/GenBank/DDBJ whole genome shotgun (WGS) entry which is preliminary data.</text>
</comment>